<accession>A0A067T5X0</accession>
<gene>
    <name evidence="1" type="ORF">GALMADRAFT_1257081</name>
</gene>
<dbReference type="HOGENOM" id="CLU_2922786_0_0_1"/>
<evidence type="ECO:0000313" key="2">
    <source>
        <dbReference type="Proteomes" id="UP000027222"/>
    </source>
</evidence>
<proteinExistence type="predicted"/>
<dbReference type="Proteomes" id="UP000027222">
    <property type="component" value="Unassembled WGS sequence"/>
</dbReference>
<protein>
    <submittedName>
        <fullName evidence="1">Uncharacterized protein</fullName>
    </submittedName>
</protein>
<reference evidence="2" key="1">
    <citation type="journal article" date="2014" name="Proc. Natl. Acad. Sci. U.S.A.">
        <title>Extensive sampling of basidiomycete genomes demonstrates inadequacy of the white-rot/brown-rot paradigm for wood decay fungi.</title>
        <authorList>
            <person name="Riley R."/>
            <person name="Salamov A.A."/>
            <person name="Brown D.W."/>
            <person name="Nagy L.G."/>
            <person name="Floudas D."/>
            <person name="Held B.W."/>
            <person name="Levasseur A."/>
            <person name="Lombard V."/>
            <person name="Morin E."/>
            <person name="Otillar R."/>
            <person name="Lindquist E.A."/>
            <person name="Sun H."/>
            <person name="LaButti K.M."/>
            <person name="Schmutz J."/>
            <person name="Jabbour D."/>
            <person name="Luo H."/>
            <person name="Baker S.E."/>
            <person name="Pisabarro A.G."/>
            <person name="Walton J.D."/>
            <person name="Blanchette R.A."/>
            <person name="Henrissat B."/>
            <person name="Martin F."/>
            <person name="Cullen D."/>
            <person name="Hibbett D.S."/>
            <person name="Grigoriev I.V."/>
        </authorList>
    </citation>
    <scope>NUCLEOTIDE SEQUENCE [LARGE SCALE GENOMIC DNA]</scope>
    <source>
        <strain evidence="2">CBS 339.88</strain>
    </source>
</reference>
<keyword evidence="2" id="KW-1185">Reference proteome</keyword>
<evidence type="ECO:0000313" key="1">
    <source>
        <dbReference type="EMBL" id="KDR78580.1"/>
    </source>
</evidence>
<organism evidence="1 2">
    <name type="scientific">Galerina marginata (strain CBS 339.88)</name>
    <dbReference type="NCBI Taxonomy" id="685588"/>
    <lineage>
        <taxon>Eukaryota</taxon>
        <taxon>Fungi</taxon>
        <taxon>Dikarya</taxon>
        <taxon>Basidiomycota</taxon>
        <taxon>Agaricomycotina</taxon>
        <taxon>Agaricomycetes</taxon>
        <taxon>Agaricomycetidae</taxon>
        <taxon>Agaricales</taxon>
        <taxon>Agaricineae</taxon>
        <taxon>Strophariaceae</taxon>
        <taxon>Galerina</taxon>
    </lineage>
</organism>
<name>A0A067T5X0_GALM3</name>
<dbReference type="AlphaFoldDB" id="A0A067T5X0"/>
<sequence length="61" mass="6815">MTSLTLPVPCQWLRYQLIIGQLKLRVMAGQGRSSPSAQTCCGWHSYFLNFSNTPVVLKADT</sequence>
<dbReference type="EMBL" id="KL142374">
    <property type="protein sequence ID" value="KDR78580.1"/>
    <property type="molecule type" value="Genomic_DNA"/>
</dbReference>